<organism evidence="1 2">
    <name type="scientific">Trifolium medium</name>
    <dbReference type="NCBI Taxonomy" id="97028"/>
    <lineage>
        <taxon>Eukaryota</taxon>
        <taxon>Viridiplantae</taxon>
        <taxon>Streptophyta</taxon>
        <taxon>Embryophyta</taxon>
        <taxon>Tracheophyta</taxon>
        <taxon>Spermatophyta</taxon>
        <taxon>Magnoliopsida</taxon>
        <taxon>eudicotyledons</taxon>
        <taxon>Gunneridae</taxon>
        <taxon>Pentapetalae</taxon>
        <taxon>rosids</taxon>
        <taxon>fabids</taxon>
        <taxon>Fabales</taxon>
        <taxon>Fabaceae</taxon>
        <taxon>Papilionoideae</taxon>
        <taxon>50 kb inversion clade</taxon>
        <taxon>NPAAA clade</taxon>
        <taxon>Hologalegina</taxon>
        <taxon>IRL clade</taxon>
        <taxon>Trifolieae</taxon>
        <taxon>Trifolium</taxon>
    </lineage>
</organism>
<comment type="caution">
    <text evidence="1">The sequence shown here is derived from an EMBL/GenBank/DDBJ whole genome shotgun (WGS) entry which is preliminary data.</text>
</comment>
<feature type="non-terminal residue" evidence="1">
    <location>
        <position position="1"/>
    </location>
</feature>
<keyword evidence="2" id="KW-1185">Reference proteome</keyword>
<reference evidence="1 2" key="1">
    <citation type="journal article" date="2018" name="Front. Plant Sci.">
        <title>Red Clover (Trifolium pratense) and Zigzag Clover (T. medium) - A Picture of Genomic Similarities and Differences.</title>
        <authorList>
            <person name="Dluhosova J."/>
            <person name="Istvanek J."/>
            <person name="Nedelnik J."/>
            <person name="Repkova J."/>
        </authorList>
    </citation>
    <scope>NUCLEOTIDE SEQUENCE [LARGE SCALE GENOMIC DNA]</scope>
    <source>
        <strain evidence="2">cv. 10/8</strain>
        <tissue evidence="1">Leaf</tissue>
    </source>
</reference>
<sequence>NNTPPYPSYTHHRDVYHIQDKVGGFGMIELVSLC</sequence>
<dbReference type="Proteomes" id="UP000265520">
    <property type="component" value="Unassembled WGS sequence"/>
</dbReference>
<protein>
    <submittedName>
        <fullName evidence="1">Uncharacterized protein</fullName>
    </submittedName>
</protein>
<dbReference type="AlphaFoldDB" id="A0A392VH76"/>
<name>A0A392VH76_9FABA</name>
<dbReference type="EMBL" id="LXQA011122483">
    <property type="protein sequence ID" value="MCI85730.1"/>
    <property type="molecule type" value="Genomic_DNA"/>
</dbReference>
<accession>A0A392VH76</accession>
<evidence type="ECO:0000313" key="1">
    <source>
        <dbReference type="EMBL" id="MCI85730.1"/>
    </source>
</evidence>
<proteinExistence type="predicted"/>
<evidence type="ECO:0000313" key="2">
    <source>
        <dbReference type="Proteomes" id="UP000265520"/>
    </source>
</evidence>